<name>A0A0D2KCG9_9CHLO</name>
<feature type="chain" id="PRO_5002245616" description="Feruloyl esterase" evidence="1">
    <location>
        <begin position="24"/>
        <end position="283"/>
    </location>
</feature>
<feature type="non-terminal residue" evidence="2">
    <location>
        <position position="283"/>
    </location>
</feature>
<dbReference type="Gene3D" id="3.40.50.1820">
    <property type="entry name" value="alpha/beta hydrolase"/>
    <property type="match status" value="2"/>
</dbReference>
<dbReference type="InterPro" id="IPR029058">
    <property type="entry name" value="AB_hydrolase_fold"/>
</dbReference>
<dbReference type="RefSeq" id="XP_013892563.1">
    <property type="nucleotide sequence ID" value="XM_014037109.1"/>
</dbReference>
<keyword evidence="1" id="KW-0732">Signal</keyword>
<evidence type="ECO:0000313" key="2">
    <source>
        <dbReference type="EMBL" id="KIY93543.1"/>
    </source>
</evidence>
<dbReference type="Proteomes" id="UP000054498">
    <property type="component" value="Unassembled WGS sequence"/>
</dbReference>
<keyword evidence="3" id="KW-1185">Reference proteome</keyword>
<dbReference type="OrthoDB" id="424610at2759"/>
<dbReference type="SUPFAM" id="SSF53474">
    <property type="entry name" value="alpha/beta-Hydrolases"/>
    <property type="match status" value="1"/>
</dbReference>
<accession>A0A0D2KCG9</accession>
<proteinExistence type="predicted"/>
<dbReference type="KEGG" id="mng:MNEG_14418"/>
<sequence length="283" mass="30446">MRWIAFVAVVAVALVAAAGTADAKGSNCVSGDLPCACAAAGGKWRDLKSPLVPTCTVAIRHQGGERTFNIFFPRTYDAAKKYPVWVHMHGVYWSDMGDISKQMGYTVPASDATPVWDTLATGPHRDDVIIVYPQATSPGGDLTKRTFWSLPFWRCSVGACIDAGVDDVGYIEKIFNLLPKRLSVDKTRGMFGTRRRRRDRGSGAAGGGRLLQTEEQLAEIYLTGTSAGGMMLENLLCTSSVIPNKVAAAVDIIGGIGAPMRGTCRPAGKRRVPFRILHGEADQ</sequence>
<feature type="signal peptide" evidence="1">
    <location>
        <begin position="1"/>
        <end position="23"/>
    </location>
</feature>
<reference evidence="2 3" key="1">
    <citation type="journal article" date="2013" name="BMC Genomics">
        <title>Reconstruction of the lipid metabolism for the microalga Monoraphidium neglectum from its genome sequence reveals characteristics suitable for biofuel production.</title>
        <authorList>
            <person name="Bogen C."/>
            <person name="Al-Dilaimi A."/>
            <person name="Albersmeier A."/>
            <person name="Wichmann J."/>
            <person name="Grundmann M."/>
            <person name="Rupp O."/>
            <person name="Lauersen K.J."/>
            <person name="Blifernez-Klassen O."/>
            <person name="Kalinowski J."/>
            <person name="Goesmann A."/>
            <person name="Mussgnug J.H."/>
            <person name="Kruse O."/>
        </authorList>
    </citation>
    <scope>NUCLEOTIDE SEQUENCE [LARGE SCALE GENOMIC DNA]</scope>
    <source>
        <strain evidence="2 3">SAG 48.87</strain>
    </source>
</reference>
<evidence type="ECO:0008006" key="4">
    <source>
        <dbReference type="Google" id="ProtNLM"/>
    </source>
</evidence>
<evidence type="ECO:0000256" key="1">
    <source>
        <dbReference type="SAM" id="SignalP"/>
    </source>
</evidence>
<dbReference type="AlphaFoldDB" id="A0A0D2KCG9"/>
<organism evidence="2 3">
    <name type="scientific">Monoraphidium neglectum</name>
    <dbReference type="NCBI Taxonomy" id="145388"/>
    <lineage>
        <taxon>Eukaryota</taxon>
        <taxon>Viridiplantae</taxon>
        <taxon>Chlorophyta</taxon>
        <taxon>core chlorophytes</taxon>
        <taxon>Chlorophyceae</taxon>
        <taxon>CS clade</taxon>
        <taxon>Sphaeropleales</taxon>
        <taxon>Selenastraceae</taxon>
        <taxon>Monoraphidium</taxon>
    </lineage>
</organism>
<evidence type="ECO:0000313" key="3">
    <source>
        <dbReference type="Proteomes" id="UP000054498"/>
    </source>
</evidence>
<gene>
    <name evidence="2" type="ORF">MNEG_14418</name>
</gene>
<dbReference type="EMBL" id="KK104689">
    <property type="protein sequence ID" value="KIY93543.1"/>
    <property type="molecule type" value="Genomic_DNA"/>
</dbReference>
<dbReference type="GeneID" id="25731978"/>
<protein>
    <recommendedName>
        <fullName evidence="4">Feruloyl esterase</fullName>
    </recommendedName>
</protein>